<dbReference type="SMART" id="SM00448">
    <property type="entry name" value="REC"/>
    <property type="match status" value="1"/>
</dbReference>
<dbReference type="Pfam" id="PF00486">
    <property type="entry name" value="Trans_reg_C"/>
    <property type="match status" value="1"/>
</dbReference>
<feature type="domain" description="OmpR/PhoB-type" evidence="5">
    <location>
        <begin position="130"/>
        <end position="229"/>
    </location>
</feature>
<dbReference type="Gene3D" id="6.10.250.690">
    <property type="match status" value="1"/>
</dbReference>
<dbReference type="SUPFAM" id="SSF52172">
    <property type="entry name" value="CheY-like"/>
    <property type="match status" value="1"/>
</dbReference>
<feature type="domain" description="Response regulatory" evidence="4">
    <location>
        <begin position="7"/>
        <end position="119"/>
    </location>
</feature>
<evidence type="ECO:0008006" key="8">
    <source>
        <dbReference type="Google" id="ProtNLM"/>
    </source>
</evidence>
<keyword evidence="2" id="KW-0597">Phosphoprotein</keyword>
<keyword evidence="1 3" id="KW-0238">DNA-binding</keyword>
<dbReference type="Gene3D" id="1.10.10.10">
    <property type="entry name" value="Winged helix-like DNA-binding domain superfamily/Winged helix DNA-binding domain"/>
    <property type="match status" value="1"/>
</dbReference>
<organism evidence="6 7">
    <name type="scientific">Candidatus Wildermuthbacteria bacterium RIFCSPLOWO2_01_FULL_48_16</name>
    <dbReference type="NCBI Taxonomy" id="1802461"/>
    <lineage>
        <taxon>Bacteria</taxon>
        <taxon>Candidatus Wildermuthiibacteriota</taxon>
    </lineage>
</organism>
<evidence type="ECO:0000256" key="1">
    <source>
        <dbReference type="ARBA" id="ARBA00023125"/>
    </source>
</evidence>
<name>A0A1G2RKP5_9BACT</name>
<dbReference type="PANTHER" id="PTHR48111">
    <property type="entry name" value="REGULATOR OF RPOS"/>
    <property type="match status" value="1"/>
</dbReference>
<protein>
    <recommendedName>
        <fullName evidence="8">DNA-binding response regulator</fullName>
    </recommendedName>
</protein>
<evidence type="ECO:0000256" key="3">
    <source>
        <dbReference type="PROSITE-ProRule" id="PRU01091"/>
    </source>
</evidence>
<dbReference type="Gene3D" id="3.40.50.2300">
    <property type="match status" value="1"/>
</dbReference>
<dbReference type="Proteomes" id="UP000176917">
    <property type="component" value="Unassembled WGS sequence"/>
</dbReference>
<evidence type="ECO:0000313" key="7">
    <source>
        <dbReference type="Proteomes" id="UP000176917"/>
    </source>
</evidence>
<dbReference type="GO" id="GO:0032993">
    <property type="term" value="C:protein-DNA complex"/>
    <property type="evidence" value="ECO:0007669"/>
    <property type="project" value="TreeGrafter"/>
</dbReference>
<proteinExistence type="predicted"/>
<feature type="modified residue" description="4-aspartylphosphate" evidence="2">
    <location>
        <position position="55"/>
    </location>
</feature>
<gene>
    <name evidence="6" type="ORF">A3B24_02315</name>
</gene>
<dbReference type="CDD" id="cd00383">
    <property type="entry name" value="trans_reg_C"/>
    <property type="match status" value="1"/>
</dbReference>
<reference evidence="6 7" key="1">
    <citation type="journal article" date="2016" name="Nat. Commun.">
        <title>Thousands of microbial genomes shed light on interconnected biogeochemical processes in an aquifer system.</title>
        <authorList>
            <person name="Anantharaman K."/>
            <person name="Brown C.T."/>
            <person name="Hug L.A."/>
            <person name="Sharon I."/>
            <person name="Castelle C.J."/>
            <person name="Probst A.J."/>
            <person name="Thomas B.C."/>
            <person name="Singh A."/>
            <person name="Wilkins M.J."/>
            <person name="Karaoz U."/>
            <person name="Brodie E.L."/>
            <person name="Williams K.H."/>
            <person name="Hubbard S.S."/>
            <person name="Banfield J.F."/>
        </authorList>
    </citation>
    <scope>NUCLEOTIDE SEQUENCE [LARGE SCALE GENOMIC DNA]</scope>
</reference>
<sequence>MRRQKSVILVIASLPHSRRLMSLHLGVDYEVLTASDVPEARNVFTEAQPDLVIVDVDMPGDEGFVFCKRLRAFSDVPLIVLSSRAKESDKVTALELGVDNYLTKPFGMGEFQARVRAVLRRTEESRDIGNGKYEFDELSVDLGRRRVTSRGKEVMLTPTELALLSVFVRNAGKMLTHRYVLEEVWGSAYTEEREYLRAYVYNLRRKIEPNARVPRHILNAPGVGYQFAPAIGNQHADVLASTSSAS</sequence>
<dbReference type="GO" id="GO:0005829">
    <property type="term" value="C:cytosol"/>
    <property type="evidence" value="ECO:0007669"/>
    <property type="project" value="TreeGrafter"/>
</dbReference>
<feature type="DNA-binding region" description="OmpR/PhoB-type" evidence="3">
    <location>
        <begin position="130"/>
        <end position="229"/>
    </location>
</feature>
<dbReference type="InterPro" id="IPR011006">
    <property type="entry name" value="CheY-like_superfamily"/>
</dbReference>
<dbReference type="InterPro" id="IPR001867">
    <property type="entry name" value="OmpR/PhoB-type_DNA-bd"/>
</dbReference>
<accession>A0A1G2RKP5</accession>
<dbReference type="PROSITE" id="PS50110">
    <property type="entry name" value="RESPONSE_REGULATORY"/>
    <property type="match status" value="1"/>
</dbReference>
<dbReference type="SMART" id="SM00862">
    <property type="entry name" value="Trans_reg_C"/>
    <property type="match status" value="1"/>
</dbReference>
<dbReference type="PANTHER" id="PTHR48111:SF50">
    <property type="entry name" value="KDP OPERON TRANSCRIPTIONAL REGULATORY PROTEIN KDPE"/>
    <property type="match status" value="1"/>
</dbReference>
<evidence type="ECO:0000259" key="4">
    <source>
        <dbReference type="PROSITE" id="PS50110"/>
    </source>
</evidence>
<dbReference type="GO" id="GO:0006355">
    <property type="term" value="P:regulation of DNA-templated transcription"/>
    <property type="evidence" value="ECO:0007669"/>
    <property type="project" value="InterPro"/>
</dbReference>
<dbReference type="InterPro" id="IPR001789">
    <property type="entry name" value="Sig_transdc_resp-reg_receiver"/>
</dbReference>
<dbReference type="GO" id="GO:0000976">
    <property type="term" value="F:transcription cis-regulatory region binding"/>
    <property type="evidence" value="ECO:0007669"/>
    <property type="project" value="TreeGrafter"/>
</dbReference>
<evidence type="ECO:0000259" key="5">
    <source>
        <dbReference type="PROSITE" id="PS51755"/>
    </source>
</evidence>
<evidence type="ECO:0000256" key="2">
    <source>
        <dbReference type="PROSITE-ProRule" id="PRU00169"/>
    </source>
</evidence>
<dbReference type="Pfam" id="PF00072">
    <property type="entry name" value="Response_reg"/>
    <property type="match status" value="1"/>
</dbReference>
<dbReference type="InterPro" id="IPR039420">
    <property type="entry name" value="WalR-like"/>
</dbReference>
<comment type="caution">
    <text evidence="6">The sequence shown here is derived from an EMBL/GenBank/DDBJ whole genome shotgun (WGS) entry which is preliminary data.</text>
</comment>
<dbReference type="InterPro" id="IPR036388">
    <property type="entry name" value="WH-like_DNA-bd_sf"/>
</dbReference>
<dbReference type="EMBL" id="MHUG01000012">
    <property type="protein sequence ID" value="OHA73420.1"/>
    <property type="molecule type" value="Genomic_DNA"/>
</dbReference>
<dbReference type="STRING" id="1802461.A3B24_02315"/>
<evidence type="ECO:0000313" key="6">
    <source>
        <dbReference type="EMBL" id="OHA73420.1"/>
    </source>
</evidence>
<dbReference type="PROSITE" id="PS51755">
    <property type="entry name" value="OMPR_PHOB"/>
    <property type="match status" value="1"/>
</dbReference>
<dbReference type="GO" id="GO:0000156">
    <property type="term" value="F:phosphorelay response regulator activity"/>
    <property type="evidence" value="ECO:0007669"/>
    <property type="project" value="TreeGrafter"/>
</dbReference>
<dbReference type="AlphaFoldDB" id="A0A1G2RKP5"/>